<gene>
    <name evidence="2" type="ORF">SCAR479_04179</name>
</gene>
<dbReference type="EMBL" id="JARVKM010000013">
    <property type="protein sequence ID" value="KAK9778943.1"/>
    <property type="molecule type" value="Genomic_DNA"/>
</dbReference>
<evidence type="ECO:0000313" key="3">
    <source>
        <dbReference type="Proteomes" id="UP001465668"/>
    </source>
</evidence>
<dbReference type="InterPro" id="IPR036047">
    <property type="entry name" value="F-box-like_dom_sf"/>
</dbReference>
<keyword evidence="3" id="KW-1185">Reference proteome</keyword>
<sequence>MFDDQAKPAAALLIPELLEEILLQVDMQGLLVSALRVCKQWHQAITESPRLQRHLFLLEDKASSPRHNPLLERCFPFLFEHALSSTNEMEYYSLTQERMDPDDRPFPEMPWPMDKMAAFERPQASWKRMLVHQPPLYGIGRVTTIHTFELLYSQRLLLNCEPLKAPALISEALRRIPLNDQHKIENVALKSAFRVLWRQLPQDILDLFPGETEEHEGENGNEVDYDGDIVMAEIEDVPPSDSPSPSDASSQTSMERDELVKIRNTFDEQMGHFGITIHSDICSHIESPLDPRQYKLYEILGKLVYREDELVCLP</sequence>
<dbReference type="SUPFAM" id="SSF81383">
    <property type="entry name" value="F-box domain"/>
    <property type="match status" value="1"/>
</dbReference>
<proteinExistence type="predicted"/>
<feature type="region of interest" description="Disordered" evidence="1">
    <location>
        <begin position="235"/>
        <end position="255"/>
    </location>
</feature>
<reference evidence="2 3" key="1">
    <citation type="submission" date="2024-02" db="EMBL/GenBank/DDBJ databases">
        <title>First draft genome assembly of two strains of Seiridium cardinale.</title>
        <authorList>
            <person name="Emiliani G."/>
            <person name="Scali E."/>
        </authorList>
    </citation>
    <scope>NUCLEOTIDE SEQUENCE [LARGE SCALE GENOMIC DNA]</scope>
    <source>
        <strain evidence="2 3">BM-138-000479</strain>
    </source>
</reference>
<protein>
    <submittedName>
        <fullName evidence="2">F-box domain-containing protein</fullName>
    </submittedName>
</protein>
<dbReference type="Proteomes" id="UP001465668">
    <property type="component" value="Unassembled WGS sequence"/>
</dbReference>
<name>A0ABR2XYQ6_9PEZI</name>
<evidence type="ECO:0000256" key="1">
    <source>
        <dbReference type="SAM" id="MobiDB-lite"/>
    </source>
</evidence>
<evidence type="ECO:0000313" key="2">
    <source>
        <dbReference type="EMBL" id="KAK9778943.1"/>
    </source>
</evidence>
<organism evidence="2 3">
    <name type="scientific">Seiridium cardinale</name>
    <dbReference type="NCBI Taxonomy" id="138064"/>
    <lineage>
        <taxon>Eukaryota</taxon>
        <taxon>Fungi</taxon>
        <taxon>Dikarya</taxon>
        <taxon>Ascomycota</taxon>
        <taxon>Pezizomycotina</taxon>
        <taxon>Sordariomycetes</taxon>
        <taxon>Xylariomycetidae</taxon>
        <taxon>Amphisphaeriales</taxon>
        <taxon>Sporocadaceae</taxon>
        <taxon>Seiridium</taxon>
    </lineage>
</organism>
<comment type="caution">
    <text evidence="2">The sequence shown here is derived from an EMBL/GenBank/DDBJ whole genome shotgun (WGS) entry which is preliminary data.</text>
</comment>
<accession>A0ABR2XYQ6</accession>